<comment type="caution">
    <text evidence="1">The sequence shown here is derived from an EMBL/GenBank/DDBJ whole genome shotgun (WGS) entry which is preliminary data.</text>
</comment>
<dbReference type="EMBL" id="CASHSV030000615">
    <property type="protein sequence ID" value="CAJ2672100.1"/>
    <property type="molecule type" value="Genomic_DNA"/>
</dbReference>
<keyword evidence="2" id="KW-1185">Reference proteome</keyword>
<dbReference type="Proteomes" id="UP001177021">
    <property type="component" value="Unassembled WGS sequence"/>
</dbReference>
<organism evidence="1 2">
    <name type="scientific">Trifolium pratense</name>
    <name type="common">Red clover</name>
    <dbReference type="NCBI Taxonomy" id="57577"/>
    <lineage>
        <taxon>Eukaryota</taxon>
        <taxon>Viridiplantae</taxon>
        <taxon>Streptophyta</taxon>
        <taxon>Embryophyta</taxon>
        <taxon>Tracheophyta</taxon>
        <taxon>Spermatophyta</taxon>
        <taxon>Magnoliopsida</taxon>
        <taxon>eudicotyledons</taxon>
        <taxon>Gunneridae</taxon>
        <taxon>Pentapetalae</taxon>
        <taxon>rosids</taxon>
        <taxon>fabids</taxon>
        <taxon>Fabales</taxon>
        <taxon>Fabaceae</taxon>
        <taxon>Papilionoideae</taxon>
        <taxon>50 kb inversion clade</taxon>
        <taxon>NPAAA clade</taxon>
        <taxon>Hologalegina</taxon>
        <taxon>IRL clade</taxon>
        <taxon>Trifolieae</taxon>
        <taxon>Trifolium</taxon>
    </lineage>
</organism>
<accession>A0ACB0LTF2</accession>
<gene>
    <name evidence="1" type="ORF">MILVUS5_LOCUS35793</name>
</gene>
<evidence type="ECO:0000313" key="2">
    <source>
        <dbReference type="Proteomes" id="UP001177021"/>
    </source>
</evidence>
<proteinExistence type="predicted"/>
<evidence type="ECO:0000313" key="1">
    <source>
        <dbReference type="EMBL" id="CAJ2672100.1"/>
    </source>
</evidence>
<reference evidence="1" key="1">
    <citation type="submission" date="2023-10" db="EMBL/GenBank/DDBJ databases">
        <authorList>
            <person name="Rodriguez Cubillos JULIANA M."/>
            <person name="De Vega J."/>
        </authorList>
    </citation>
    <scope>NUCLEOTIDE SEQUENCE</scope>
</reference>
<protein>
    <submittedName>
        <fullName evidence="1">Uncharacterized protein</fullName>
    </submittedName>
</protein>
<sequence>MDINEWVILSDESFFNGDEKQIFSGNRNSFSNSSSSIYDKDYFCTSPKSSKTIEIESPKVPKLLIHVPIQLEPKFENFPNEELVKENSEKIKVPLSTEEPDQDSVSQVFFQMKENKIVDMKLESPKSSTSSGRGLFSPLDGEMEIMTSPRMKNLEKEIMYYDEKEGEDMNVGFNFWKWSLTGVGAICSFGVAAATICVLFFGSQQKNNKLQLDQKIRFQIYTDDKRIKQVVQHATKLNEAFATARGVPLSRAHITYGGHYDGV</sequence>
<name>A0ACB0LTF2_TRIPR</name>